<evidence type="ECO:0000256" key="1">
    <source>
        <dbReference type="ARBA" id="ARBA00008557"/>
    </source>
</evidence>
<dbReference type="CDD" id="cd12381">
    <property type="entry name" value="RRM4_I_PABPs"/>
    <property type="match status" value="1"/>
</dbReference>
<evidence type="ECO:0000259" key="5">
    <source>
        <dbReference type="PROSITE" id="PS50102"/>
    </source>
</evidence>
<proteinExistence type="inferred from homology"/>
<feature type="domain" description="RRM" evidence="5">
    <location>
        <begin position="111"/>
        <end position="187"/>
    </location>
</feature>
<evidence type="ECO:0000256" key="4">
    <source>
        <dbReference type="PROSITE-ProRule" id="PRU00176"/>
    </source>
</evidence>
<evidence type="ECO:0000313" key="7">
    <source>
        <dbReference type="Proteomes" id="UP000694722"/>
    </source>
</evidence>
<evidence type="ECO:0000256" key="2">
    <source>
        <dbReference type="ARBA" id="ARBA00022737"/>
    </source>
</evidence>
<keyword evidence="2" id="KW-0677">Repeat</keyword>
<dbReference type="PANTHER" id="PTHR24012">
    <property type="entry name" value="RNA BINDING PROTEIN"/>
    <property type="match status" value="1"/>
</dbReference>
<sequence length="261" mass="29244">GCGNLLKILIPKVGSNRPKEMNEEMMYEKFSTAGPILSIRVCLDLVTRRSLGYAYVNFLLRKDTEWGMNGKILKGNQIYVGRAQNKAERQSELKHKFEQIRQGKLARCEGANLYVKNLEDDIDNRRLKREFSLFGTITSARVMMEAGSSKGFGFVCYTSPEEANKAIVAMNGKILIAKPLYVAIAQSKEECQAFLTKTCIERMVALKDGGYPILNTSKPVRTSSCNCVPTHSQPQRGSELPSEILTSRKFQTMKNISIGEN</sequence>
<comment type="similarity">
    <text evidence="1">Belongs to the polyadenylate-binding protein type-1 family.</text>
</comment>
<dbReference type="FunFam" id="3.30.70.330:FF:000091">
    <property type="entry name" value="Polyadenylate-binding protein"/>
    <property type="match status" value="1"/>
</dbReference>
<dbReference type="PROSITE" id="PS50102">
    <property type="entry name" value="RRM"/>
    <property type="match status" value="2"/>
</dbReference>
<organism evidence="6 7">
    <name type="scientific">Sus scrofa</name>
    <name type="common">Pig</name>
    <dbReference type="NCBI Taxonomy" id="9823"/>
    <lineage>
        <taxon>Eukaryota</taxon>
        <taxon>Metazoa</taxon>
        <taxon>Chordata</taxon>
        <taxon>Craniata</taxon>
        <taxon>Vertebrata</taxon>
        <taxon>Euteleostomi</taxon>
        <taxon>Mammalia</taxon>
        <taxon>Eutheria</taxon>
        <taxon>Laurasiatheria</taxon>
        <taxon>Artiodactyla</taxon>
        <taxon>Suina</taxon>
        <taxon>Suidae</taxon>
        <taxon>Sus</taxon>
    </lineage>
</organism>
<accession>A0A8D1ERV1</accession>
<dbReference type="InterPro" id="IPR035979">
    <property type="entry name" value="RBD_domain_sf"/>
</dbReference>
<name>A0A8D1ERV1_PIG</name>
<protein>
    <recommendedName>
        <fullName evidence="5">RRM domain-containing protein</fullName>
    </recommendedName>
</protein>
<dbReference type="Gene3D" id="3.30.70.330">
    <property type="match status" value="2"/>
</dbReference>
<feature type="domain" description="RRM" evidence="5">
    <location>
        <begin position="6"/>
        <end position="85"/>
    </location>
</feature>
<evidence type="ECO:0000256" key="3">
    <source>
        <dbReference type="ARBA" id="ARBA00022884"/>
    </source>
</evidence>
<reference evidence="6" key="1">
    <citation type="submission" date="2025-08" db="UniProtKB">
        <authorList>
            <consortium name="Ensembl"/>
        </authorList>
    </citation>
    <scope>IDENTIFICATION</scope>
</reference>
<keyword evidence="3 4" id="KW-0694">RNA-binding</keyword>
<dbReference type="InterPro" id="IPR012677">
    <property type="entry name" value="Nucleotide-bd_a/b_plait_sf"/>
</dbReference>
<dbReference type="GO" id="GO:0003723">
    <property type="term" value="F:RNA binding"/>
    <property type="evidence" value="ECO:0007669"/>
    <property type="project" value="UniProtKB-UniRule"/>
</dbReference>
<dbReference type="InterPro" id="IPR000504">
    <property type="entry name" value="RRM_dom"/>
</dbReference>
<dbReference type="AlphaFoldDB" id="A0A8D1ERV1"/>
<dbReference type="Ensembl" id="ENSSSCT00040060582.1">
    <property type="protein sequence ID" value="ENSSSCP00040025440.1"/>
    <property type="gene ID" value="ENSSSCG00040045141.1"/>
</dbReference>
<dbReference type="Proteomes" id="UP000694722">
    <property type="component" value="Unplaced"/>
</dbReference>
<dbReference type="SMART" id="SM00360">
    <property type="entry name" value="RRM"/>
    <property type="match status" value="2"/>
</dbReference>
<evidence type="ECO:0000313" key="6">
    <source>
        <dbReference type="Ensembl" id="ENSSSCP00040025440.1"/>
    </source>
</evidence>
<dbReference type="Pfam" id="PF00076">
    <property type="entry name" value="RRM_1"/>
    <property type="match status" value="2"/>
</dbReference>
<dbReference type="SUPFAM" id="SSF54928">
    <property type="entry name" value="RNA-binding domain, RBD"/>
    <property type="match status" value="1"/>
</dbReference>